<dbReference type="EMBL" id="KV426329">
    <property type="protein sequence ID" value="KZV82365.1"/>
    <property type="molecule type" value="Genomic_DNA"/>
</dbReference>
<protein>
    <submittedName>
        <fullName evidence="1">Uncharacterized protein</fullName>
    </submittedName>
</protein>
<dbReference type="AlphaFoldDB" id="A0A165CFB5"/>
<organism evidence="1 2">
    <name type="scientific">Exidia glandulosa HHB12029</name>
    <dbReference type="NCBI Taxonomy" id="1314781"/>
    <lineage>
        <taxon>Eukaryota</taxon>
        <taxon>Fungi</taxon>
        <taxon>Dikarya</taxon>
        <taxon>Basidiomycota</taxon>
        <taxon>Agaricomycotina</taxon>
        <taxon>Agaricomycetes</taxon>
        <taxon>Auriculariales</taxon>
        <taxon>Exidiaceae</taxon>
        <taxon>Exidia</taxon>
    </lineage>
</organism>
<keyword evidence="2" id="KW-1185">Reference proteome</keyword>
<sequence length="253" mass="28534">MRTRVLSYESPRKKRWDFRGEASRSQAYVQGAEILLPSGSAVGRLSIGFQRVPPLQTLFPAGPRRLWTPLLLVKRHLVRWREDRRTRPHADTLTRQRAHVPQLRFKRAKTILVWTCWSSCGPSSICTSSVGEQVGITVMVRLGDHCHFFCDTQILFWGLRDAAAGLKPTSERLRETRTDAPISQNDGRDFFAAAAAEEAPGRRRFAEVPKLARTIARKLGSGYDLPCPPPNPPCSANSVCTYYDCARKDVRTT</sequence>
<dbReference type="Proteomes" id="UP000077266">
    <property type="component" value="Unassembled WGS sequence"/>
</dbReference>
<evidence type="ECO:0000313" key="2">
    <source>
        <dbReference type="Proteomes" id="UP000077266"/>
    </source>
</evidence>
<proteinExistence type="predicted"/>
<accession>A0A165CFB5</accession>
<dbReference type="InParanoid" id="A0A165CFB5"/>
<name>A0A165CFB5_EXIGL</name>
<evidence type="ECO:0000313" key="1">
    <source>
        <dbReference type="EMBL" id="KZV82365.1"/>
    </source>
</evidence>
<reference evidence="1 2" key="1">
    <citation type="journal article" date="2016" name="Mol. Biol. Evol.">
        <title>Comparative Genomics of Early-Diverging Mushroom-Forming Fungi Provides Insights into the Origins of Lignocellulose Decay Capabilities.</title>
        <authorList>
            <person name="Nagy L.G."/>
            <person name="Riley R."/>
            <person name="Tritt A."/>
            <person name="Adam C."/>
            <person name="Daum C."/>
            <person name="Floudas D."/>
            <person name="Sun H."/>
            <person name="Yadav J.S."/>
            <person name="Pangilinan J."/>
            <person name="Larsson K.H."/>
            <person name="Matsuura K."/>
            <person name="Barry K."/>
            <person name="Labutti K."/>
            <person name="Kuo R."/>
            <person name="Ohm R.A."/>
            <person name="Bhattacharya S.S."/>
            <person name="Shirouzu T."/>
            <person name="Yoshinaga Y."/>
            <person name="Martin F.M."/>
            <person name="Grigoriev I.V."/>
            <person name="Hibbett D.S."/>
        </authorList>
    </citation>
    <scope>NUCLEOTIDE SEQUENCE [LARGE SCALE GENOMIC DNA]</scope>
    <source>
        <strain evidence="1 2">HHB12029</strain>
    </source>
</reference>
<gene>
    <name evidence="1" type="ORF">EXIGLDRAFT_347230</name>
</gene>